<dbReference type="AlphaFoldDB" id="A0A8H3IXH5"/>
<proteinExistence type="predicted"/>
<protein>
    <submittedName>
        <fullName evidence="1">Uncharacterized protein</fullName>
    </submittedName>
</protein>
<reference evidence="1" key="1">
    <citation type="submission" date="2021-03" db="EMBL/GenBank/DDBJ databases">
        <authorList>
            <person name="Tagirdzhanova G."/>
        </authorList>
    </citation>
    <scope>NUCLEOTIDE SEQUENCE</scope>
</reference>
<comment type="caution">
    <text evidence="1">The sequence shown here is derived from an EMBL/GenBank/DDBJ whole genome shotgun (WGS) entry which is preliminary data.</text>
</comment>
<dbReference type="EMBL" id="CAJPDT010000102">
    <property type="protein sequence ID" value="CAF9937795.1"/>
    <property type="molecule type" value="Genomic_DNA"/>
</dbReference>
<sequence length="127" mass="14377">MCIAKARVAKCGHTIEHEIMSPCANYTGGPTCTNWDENRLNKVFLKDRPICIACHLQKEQKLCGRWVDAERELVRFPQSRDGKGVWEERLRYGVRMQAEVCGLDGKVGREGGWREETGEVEGRGGRA</sequence>
<keyword evidence="2" id="KW-1185">Reference proteome</keyword>
<evidence type="ECO:0000313" key="1">
    <source>
        <dbReference type="EMBL" id="CAF9937795.1"/>
    </source>
</evidence>
<accession>A0A8H3IXH5</accession>
<evidence type="ECO:0000313" key="2">
    <source>
        <dbReference type="Proteomes" id="UP000664534"/>
    </source>
</evidence>
<name>A0A8H3IXH5_9LECA</name>
<organism evidence="1 2">
    <name type="scientific">Imshaugia aleurites</name>
    <dbReference type="NCBI Taxonomy" id="172621"/>
    <lineage>
        <taxon>Eukaryota</taxon>
        <taxon>Fungi</taxon>
        <taxon>Dikarya</taxon>
        <taxon>Ascomycota</taxon>
        <taxon>Pezizomycotina</taxon>
        <taxon>Lecanoromycetes</taxon>
        <taxon>OSLEUM clade</taxon>
        <taxon>Lecanoromycetidae</taxon>
        <taxon>Lecanorales</taxon>
        <taxon>Lecanorineae</taxon>
        <taxon>Parmeliaceae</taxon>
        <taxon>Imshaugia</taxon>
    </lineage>
</organism>
<gene>
    <name evidence="1" type="ORF">IMSHALPRED_000548</name>
</gene>
<dbReference type="Proteomes" id="UP000664534">
    <property type="component" value="Unassembled WGS sequence"/>
</dbReference>